<keyword evidence="3 5" id="KW-1133">Transmembrane helix</keyword>
<evidence type="ECO:0000256" key="5">
    <source>
        <dbReference type="SAM" id="Phobius"/>
    </source>
</evidence>
<dbReference type="InterPro" id="IPR037185">
    <property type="entry name" value="EmrE-like"/>
</dbReference>
<dbReference type="RefSeq" id="WP_054062239.1">
    <property type="nucleotide sequence ID" value="NZ_JSYZ01000004.1"/>
</dbReference>
<feature type="transmembrane region" description="Helical" evidence="5">
    <location>
        <begin position="167"/>
        <end position="189"/>
    </location>
</feature>
<protein>
    <submittedName>
        <fullName evidence="7">EamA-like transporter family</fullName>
    </submittedName>
</protein>
<dbReference type="AlphaFoldDB" id="A0A0N0E4X3"/>
<evidence type="ECO:0000256" key="3">
    <source>
        <dbReference type="ARBA" id="ARBA00022989"/>
    </source>
</evidence>
<evidence type="ECO:0000313" key="7">
    <source>
        <dbReference type="EMBL" id="KPA91824.1"/>
    </source>
</evidence>
<dbReference type="Proteomes" id="UP000037931">
    <property type="component" value="Unassembled WGS sequence"/>
</dbReference>
<sequence length="292" mass="31151">MQKKHLLLAVLVTAVWGLNFPVTKLGLARVDPLLLTALRFTLAALPGVFFIRRPQVAMGWIAAYGMIFGVAMWGLINFGISLGVPPGTASLLIQTSAFFTLGWGVLLFRETLKASQLVGALLAALGLACVLFGSPVGASRAGLLLVVLSAVAWSLGNVLIKLSRVKEVFAFVLWASLFAPLPLLLLAWLRGGVTPFVELPGQIGTGLLGSLAFQVYGATHLSYWGWNLLLREYPLSRVAPLSLLIPVFGILGSILLLGVWPSPAGWLASALIFSALLVGSTNGVSMLFRQKY</sequence>
<dbReference type="GO" id="GO:0016020">
    <property type="term" value="C:membrane"/>
    <property type="evidence" value="ECO:0007669"/>
    <property type="project" value="UniProtKB-SubCell"/>
</dbReference>
<evidence type="ECO:0000256" key="1">
    <source>
        <dbReference type="ARBA" id="ARBA00004141"/>
    </source>
</evidence>
<feature type="transmembrane region" description="Helical" evidence="5">
    <location>
        <begin position="201"/>
        <end position="226"/>
    </location>
</feature>
<comment type="subcellular location">
    <subcellularLocation>
        <location evidence="1">Membrane</location>
        <topology evidence="1">Multi-pass membrane protein</topology>
    </subcellularLocation>
</comment>
<dbReference type="OrthoDB" id="7158585at2"/>
<dbReference type="PATRIC" id="fig|50340.43.peg.4558"/>
<dbReference type="SUPFAM" id="SSF103481">
    <property type="entry name" value="Multidrug resistance efflux transporter EmrE"/>
    <property type="match status" value="2"/>
</dbReference>
<name>A0A0N0E4X3_9PSED</name>
<feature type="transmembrane region" description="Helical" evidence="5">
    <location>
        <begin position="88"/>
        <end position="108"/>
    </location>
</feature>
<feature type="domain" description="EamA" evidence="6">
    <location>
        <begin position="141"/>
        <end position="278"/>
    </location>
</feature>
<feature type="transmembrane region" description="Helical" evidence="5">
    <location>
        <begin position="238"/>
        <end position="260"/>
    </location>
</feature>
<feature type="transmembrane region" description="Helical" evidence="5">
    <location>
        <begin position="141"/>
        <end position="160"/>
    </location>
</feature>
<evidence type="ECO:0000256" key="4">
    <source>
        <dbReference type="ARBA" id="ARBA00023136"/>
    </source>
</evidence>
<dbReference type="Pfam" id="PF00892">
    <property type="entry name" value="EamA"/>
    <property type="match status" value="2"/>
</dbReference>
<dbReference type="PANTHER" id="PTHR32322">
    <property type="entry name" value="INNER MEMBRANE TRANSPORTER"/>
    <property type="match status" value="1"/>
</dbReference>
<evidence type="ECO:0000313" key="8">
    <source>
        <dbReference type="Proteomes" id="UP000037931"/>
    </source>
</evidence>
<comment type="caution">
    <text evidence="7">The sequence shown here is derived from an EMBL/GenBank/DDBJ whole genome shotgun (WGS) entry which is preliminary data.</text>
</comment>
<evidence type="ECO:0000256" key="2">
    <source>
        <dbReference type="ARBA" id="ARBA00022692"/>
    </source>
</evidence>
<dbReference type="InterPro" id="IPR050638">
    <property type="entry name" value="AA-Vitamin_Transporters"/>
</dbReference>
<feature type="transmembrane region" description="Helical" evidence="5">
    <location>
        <begin position="58"/>
        <end position="76"/>
    </location>
</feature>
<feature type="transmembrane region" description="Helical" evidence="5">
    <location>
        <begin position="33"/>
        <end position="51"/>
    </location>
</feature>
<evidence type="ECO:0000259" key="6">
    <source>
        <dbReference type="Pfam" id="PF00892"/>
    </source>
</evidence>
<reference evidence="7 8" key="1">
    <citation type="journal article" date="2015" name="PLoS ONE">
        <title>Rice-Infecting Pseudomonas Genomes Are Highly Accessorized and Harbor Multiple Putative Virulence Mechanisms to Cause Sheath Brown Rot.</title>
        <authorList>
            <person name="Quibod I.L."/>
            <person name="Grande G."/>
            <person name="Oreiro E.G."/>
            <person name="Borja F.N."/>
            <person name="Dossa G.S."/>
            <person name="Mauleon R."/>
            <person name="Cruz C.V."/>
            <person name="Oliva R."/>
        </authorList>
    </citation>
    <scope>NUCLEOTIDE SEQUENCE [LARGE SCALE GENOMIC DNA]</scope>
    <source>
        <strain evidence="7 8">IRRI 6609</strain>
    </source>
</reference>
<dbReference type="STRING" id="50340.PF66_01406"/>
<feature type="domain" description="EamA" evidence="6">
    <location>
        <begin position="6"/>
        <end position="131"/>
    </location>
</feature>
<dbReference type="EMBL" id="JSYZ01000004">
    <property type="protein sequence ID" value="KPA91824.1"/>
    <property type="molecule type" value="Genomic_DNA"/>
</dbReference>
<dbReference type="PANTHER" id="PTHR32322:SF9">
    <property type="entry name" value="AMINO-ACID METABOLITE EFFLUX PUMP-RELATED"/>
    <property type="match status" value="1"/>
</dbReference>
<proteinExistence type="predicted"/>
<feature type="transmembrane region" description="Helical" evidence="5">
    <location>
        <begin position="266"/>
        <end position="288"/>
    </location>
</feature>
<accession>A0A0N0E4X3</accession>
<organism evidence="7 8">
    <name type="scientific">Pseudomonas asplenii</name>
    <dbReference type="NCBI Taxonomy" id="53407"/>
    <lineage>
        <taxon>Bacteria</taxon>
        <taxon>Pseudomonadati</taxon>
        <taxon>Pseudomonadota</taxon>
        <taxon>Gammaproteobacteria</taxon>
        <taxon>Pseudomonadales</taxon>
        <taxon>Pseudomonadaceae</taxon>
        <taxon>Pseudomonas</taxon>
    </lineage>
</organism>
<keyword evidence="4 5" id="KW-0472">Membrane</keyword>
<feature type="transmembrane region" description="Helical" evidence="5">
    <location>
        <begin position="117"/>
        <end position="135"/>
    </location>
</feature>
<gene>
    <name evidence="7" type="ORF">PF66_01406</name>
</gene>
<keyword evidence="8" id="KW-1185">Reference proteome</keyword>
<keyword evidence="2 5" id="KW-0812">Transmembrane</keyword>
<dbReference type="InterPro" id="IPR000620">
    <property type="entry name" value="EamA_dom"/>
</dbReference>